<dbReference type="EMBL" id="SDIL01000062">
    <property type="protein sequence ID" value="RXK37683.1"/>
    <property type="molecule type" value="Genomic_DNA"/>
</dbReference>
<evidence type="ECO:0000313" key="3">
    <source>
        <dbReference type="Proteomes" id="UP000289152"/>
    </source>
</evidence>
<proteinExistence type="predicted"/>
<comment type="caution">
    <text evidence="2">The sequence shown here is derived from an EMBL/GenBank/DDBJ whole genome shotgun (WGS) entry which is preliminary data.</text>
</comment>
<dbReference type="VEuPathDB" id="FungiDB:TREMEDRAFT_59613"/>
<dbReference type="Proteomes" id="UP000289152">
    <property type="component" value="Unassembled WGS sequence"/>
</dbReference>
<feature type="region of interest" description="Disordered" evidence="1">
    <location>
        <begin position="192"/>
        <end position="220"/>
    </location>
</feature>
<feature type="compositionally biased region" description="Acidic residues" evidence="1">
    <location>
        <begin position="197"/>
        <end position="212"/>
    </location>
</feature>
<evidence type="ECO:0000256" key="1">
    <source>
        <dbReference type="SAM" id="MobiDB-lite"/>
    </source>
</evidence>
<dbReference type="AlphaFoldDB" id="A0A4Q1BJ09"/>
<accession>A0A4Q1BJ09</accession>
<organism evidence="2 3">
    <name type="scientific">Tremella mesenterica</name>
    <name type="common">Jelly fungus</name>
    <dbReference type="NCBI Taxonomy" id="5217"/>
    <lineage>
        <taxon>Eukaryota</taxon>
        <taxon>Fungi</taxon>
        <taxon>Dikarya</taxon>
        <taxon>Basidiomycota</taxon>
        <taxon>Agaricomycotina</taxon>
        <taxon>Tremellomycetes</taxon>
        <taxon>Tremellales</taxon>
        <taxon>Tremellaceae</taxon>
        <taxon>Tremella</taxon>
    </lineage>
</organism>
<name>A0A4Q1BJ09_TREME</name>
<gene>
    <name evidence="2" type="ORF">M231_05016</name>
</gene>
<protein>
    <submittedName>
        <fullName evidence="2">Uncharacterized protein</fullName>
    </submittedName>
</protein>
<keyword evidence="3" id="KW-1185">Reference proteome</keyword>
<reference evidence="2 3" key="1">
    <citation type="submission" date="2016-06" db="EMBL/GenBank/DDBJ databases">
        <title>Evolution of pathogenesis and genome organization in the Tremellales.</title>
        <authorList>
            <person name="Cuomo C."/>
            <person name="Litvintseva A."/>
            <person name="Heitman J."/>
            <person name="Chen Y."/>
            <person name="Sun S."/>
            <person name="Springer D."/>
            <person name="Dromer F."/>
            <person name="Young S."/>
            <person name="Zeng Q."/>
            <person name="Chapman S."/>
            <person name="Gujja S."/>
            <person name="Saif S."/>
            <person name="Birren B."/>
        </authorList>
    </citation>
    <scope>NUCLEOTIDE SEQUENCE [LARGE SCALE GENOMIC DNA]</scope>
    <source>
        <strain evidence="2 3">ATCC 28783</strain>
    </source>
</reference>
<dbReference type="InParanoid" id="A0A4Q1BJ09"/>
<evidence type="ECO:0000313" key="2">
    <source>
        <dbReference type="EMBL" id="RXK37683.1"/>
    </source>
</evidence>
<sequence>MPSTSTKLCILGKMPSRETHFRFYLPDPEAVNQGLTCPNVCAKYKQIEEELNSGSWTRPQKVFTQLLKAFHEGRSHGDTESNKSIGMATGQDETEGLREGFSENWQELFSLSVDVLRKLNRELAQAMAAKALYDFHIDNDQEEAASLALTFTDLREFYKEMQHNSFTRDGPRWEKPKREELLVTFGTILKHVRPEGEESDDSSESISEEGAEENTVVSNS</sequence>